<evidence type="ECO:0000256" key="5">
    <source>
        <dbReference type="ARBA" id="ARBA00015377"/>
    </source>
</evidence>
<evidence type="ECO:0000256" key="8">
    <source>
        <dbReference type="ARBA" id="ARBA00022763"/>
    </source>
</evidence>
<dbReference type="EC" id="2.1.1.63" evidence="4"/>
<dbReference type="InterPro" id="IPR014048">
    <property type="entry name" value="MethylDNA_cys_MeTrfase_DNA-bd"/>
</dbReference>
<dbReference type="InterPro" id="IPR036388">
    <property type="entry name" value="WH-like_DNA-bd_sf"/>
</dbReference>
<feature type="domain" description="Methylated-DNA-[protein]-cysteine S-methyltransferase DNA binding" evidence="13">
    <location>
        <begin position="111"/>
        <end position="182"/>
    </location>
</feature>
<dbReference type="Proteomes" id="UP001497497">
    <property type="component" value="Unassembled WGS sequence"/>
</dbReference>
<dbReference type="Gene3D" id="3.30.160.70">
    <property type="entry name" value="Methylated DNA-protein cysteine methyltransferase domain"/>
    <property type="match status" value="1"/>
</dbReference>
<keyword evidence="15" id="KW-1185">Reference proteome</keyword>
<evidence type="ECO:0000313" key="14">
    <source>
        <dbReference type="EMBL" id="CAL1541048.1"/>
    </source>
</evidence>
<proteinExistence type="inferred from homology"/>
<sequence>MRTCTVGGKISNFFITSPIGDIEISCCAKGLHLVTHCAKDDSNFSPDQKIPVSVKSDTDHNITECDAAHQSYIWLKNFFTQKIASPNIPPLCSSVVKADTFCAKALQLLPKEAPFGTTITYKDLARSCGNVKACRAAGQAMSTNPVFIIIPCHRVINSDGGLGNYGHGKKNKIKQWLLEFEKNIH</sequence>
<evidence type="ECO:0000256" key="4">
    <source>
        <dbReference type="ARBA" id="ARBA00011918"/>
    </source>
</evidence>
<evidence type="ECO:0000256" key="2">
    <source>
        <dbReference type="ARBA" id="ARBA00003317"/>
    </source>
</evidence>
<comment type="similarity">
    <text evidence="3">Belongs to the MGMT family.</text>
</comment>
<dbReference type="Pfam" id="PF01035">
    <property type="entry name" value="DNA_binding_1"/>
    <property type="match status" value="1"/>
</dbReference>
<protein>
    <recommendedName>
        <fullName evidence="5">Methylated-DNA--protein-cysteine methyltransferase</fullName>
        <ecNumber evidence="4">2.1.1.63</ecNumber>
    </recommendedName>
    <alternativeName>
        <fullName evidence="10">6-O-methylguanine-DNA methyltransferase</fullName>
    </alternativeName>
    <alternativeName>
        <fullName evidence="11">O-6-methylguanine-DNA-alkyltransferase</fullName>
    </alternativeName>
</protein>
<comment type="function">
    <text evidence="2">Involved in the cellular defense against the biological effects of O6-methylguanine (O6-MeG) and O4-methylthymine (O4-MeT) in DNA. Repairs the methylated nucleobase in DNA by stoichiometrically transferring the methyl group to a cysteine residue in the enzyme. This is a suicide reaction: the enzyme is irreversibly inactivated.</text>
</comment>
<dbReference type="PANTHER" id="PTHR46460">
    <property type="entry name" value="METHYLATED-DNA--PROTEIN-CYSTEINE METHYLTRANSFERASE"/>
    <property type="match status" value="1"/>
</dbReference>
<dbReference type="GO" id="GO:0005654">
    <property type="term" value="C:nucleoplasm"/>
    <property type="evidence" value="ECO:0007669"/>
    <property type="project" value="TreeGrafter"/>
</dbReference>
<dbReference type="FunFam" id="1.10.10.10:FF:000214">
    <property type="entry name" value="Methylated-DNA--protein-cysteine methyltransferase"/>
    <property type="match status" value="1"/>
</dbReference>
<accession>A0AAV2I4R7</accession>
<dbReference type="InterPro" id="IPR036217">
    <property type="entry name" value="MethylDNA_cys_MeTrfase_DNAb"/>
</dbReference>
<dbReference type="GO" id="GO:0003908">
    <property type="term" value="F:methylated-DNA-[protein]-cysteine S-methyltransferase activity"/>
    <property type="evidence" value="ECO:0007669"/>
    <property type="project" value="UniProtKB-EC"/>
</dbReference>
<dbReference type="GO" id="GO:0006281">
    <property type="term" value="P:DNA repair"/>
    <property type="evidence" value="ECO:0007669"/>
    <property type="project" value="UniProtKB-KW"/>
</dbReference>
<dbReference type="InterPro" id="IPR001497">
    <property type="entry name" value="MethylDNA_cys_MeTrfase_AS"/>
</dbReference>
<evidence type="ECO:0000256" key="11">
    <source>
        <dbReference type="ARBA" id="ARBA00031621"/>
    </source>
</evidence>
<evidence type="ECO:0000256" key="3">
    <source>
        <dbReference type="ARBA" id="ARBA00008711"/>
    </source>
</evidence>
<comment type="catalytic activity">
    <reaction evidence="1">
        <text>a 4-O-methyl-thymidine in DNA + L-cysteinyl-[protein] = a thymidine in DNA + S-methyl-L-cysteinyl-[protein]</text>
        <dbReference type="Rhea" id="RHEA:53428"/>
        <dbReference type="Rhea" id="RHEA-COMP:10131"/>
        <dbReference type="Rhea" id="RHEA-COMP:10132"/>
        <dbReference type="Rhea" id="RHEA-COMP:13555"/>
        <dbReference type="Rhea" id="RHEA-COMP:13556"/>
        <dbReference type="ChEBI" id="CHEBI:29950"/>
        <dbReference type="ChEBI" id="CHEBI:82612"/>
        <dbReference type="ChEBI" id="CHEBI:137386"/>
        <dbReference type="ChEBI" id="CHEBI:137387"/>
        <dbReference type="EC" id="2.1.1.63"/>
    </reaction>
</comment>
<dbReference type="SUPFAM" id="SSF46767">
    <property type="entry name" value="Methylated DNA-protein cysteine methyltransferase, C-terminal domain"/>
    <property type="match status" value="1"/>
</dbReference>
<evidence type="ECO:0000259" key="13">
    <source>
        <dbReference type="Pfam" id="PF01035"/>
    </source>
</evidence>
<keyword evidence="7" id="KW-0808">Transferase</keyword>
<dbReference type="PANTHER" id="PTHR46460:SF1">
    <property type="entry name" value="METHYLATED-DNA--PROTEIN-CYSTEINE METHYLTRANSFERASE"/>
    <property type="match status" value="1"/>
</dbReference>
<organism evidence="14 15">
    <name type="scientific">Lymnaea stagnalis</name>
    <name type="common">Great pond snail</name>
    <name type="synonym">Helix stagnalis</name>
    <dbReference type="NCBI Taxonomy" id="6523"/>
    <lineage>
        <taxon>Eukaryota</taxon>
        <taxon>Metazoa</taxon>
        <taxon>Spiralia</taxon>
        <taxon>Lophotrochozoa</taxon>
        <taxon>Mollusca</taxon>
        <taxon>Gastropoda</taxon>
        <taxon>Heterobranchia</taxon>
        <taxon>Euthyneura</taxon>
        <taxon>Panpulmonata</taxon>
        <taxon>Hygrophila</taxon>
        <taxon>Lymnaeoidea</taxon>
        <taxon>Lymnaeidae</taxon>
        <taxon>Lymnaea</taxon>
    </lineage>
</organism>
<dbReference type="PROSITE" id="PS00374">
    <property type="entry name" value="MGMT"/>
    <property type="match status" value="1"/>
</dbReference>
<keyword evidence="9" id="KW-0234">DNA repair</keyword>
<dbReference type="CDD" id="cd06445">
    <property type="entry name" value="ATase"/>
    <property type="match status" value="1"/>
</dbReference>
<name>A0AAV2I4R7_LYMST</name>
<evidence type="ECO:0000256" key="6">
    <source>
        <dbReference type="ARBA" id="ARBA00022603"/>
    </source>
</evidence>
<evidence type="ECO:0000256" key="9">
    <source>
        <dbReference type="ARBA" id="ARBA00023204"/>
    </source>
</evidence>
<keyword evidence="8" id="KW-0227">DNA damage</keyword>
<gene>
    <name evidence="14" type="ORF">GSLYS_00014690001</name>
</gene>
<dbReference type="EMBL" id="CAXITT010000411">
    <property type="protein sequence ID" value="CAL1541048.1"/>
    <property type="molecule type" value="Genomic_DNA"/>
</dbReference>
<comment type="caution">
    <text evidence="14">The sequence shown here is derived from an EMBL/GenBank/DDBJ whole genome shotgun (WGS) entry which is preliminary data.</text>
</comment>
<evidence type="ECO:0000256" key="1">
    <source>
        <dbReference type="ARBA" id="ARBA00001286"/>
    </source>
</evidence>
<dbReference type="AlphaFoldDB" id="A0AAV2I4R7"/>
<evidence type="ECO:0000256" key="7">
    <source>
        <dbReference type="ARBA" id="ARBA00022679"/>
    </source>
</evidence>
<evidence type="ECO:0000256" key="10">
    <source>
        <dbReference type="ARBA" id="ARBA00030795"/>
    </source>
</evidence>
<evidence type="ECO:0000256" key="12">
    <source>
        <dbReference type="ARBA" id="ARBA00049348"/>
    </source>
</evidence>
<dbReference type="Gene3D" id="1.10.10.10">
    <property type="entry name" value="Winged helix-like DNA-binding domain superfamily/Winged helix DNA-binding domain"/>
    <property type="match status" value="1"/>
</dbReference>
<dbReference type="GO" id="GO:0032259">
    <property type="term" value="P:methylation"/>
    <property type="evidence" value="ECO:0007669"/>
    <property type="project" value="UniProtKB-KW"/>
</dbReference>
<evidence type="ECO:0000313" key="15">
    <source>
        <dbReference type="Proteomes" id="UP001497497"/>
    </source>
</evidence>
<reference evidence="14 15" key="1">
    <citation type="submission" date="2024-04" db="EMBL/GenBank/DDBJ databases">
        <authorList>
            <consortium name="Genoscope - CEA"/>
            <person name="William W."/>
        </authorList>
    </citation>
    <scope>NUCLEOTIDE SEQUENCE [LARGE SCALE GENOMIC DNA]</scope>
</reference>
<comment type="catalytic activity">
    <reaction evidence="12">
        <text>a 6-O-methyl-2'-deoxyguanosine in DNA + L-cysteinyl-[protein] = S-methyl-L-cysteinyl-[protein] + a 2'-deoxyguanosine in DNA</text>
        <dbReference type="Rhea" id="RHEA:24000"/>
        <dbReference type="Rhea" id="RHEA-COMP:10131"/>
        <dbReference type="Rhea" id="RHEA-COMP:10132"/>
        <dbReference type="Rhea" id="RHEA-COMP:11367"/>
        <dbReference type="Rhea" id="RHEA-COMP:11368"/>
        <dbReference type="ChEBI" id="CHEBI:29950"/>
        <dbReference type="ChEBI" id="CHEBI:82612"/>
        <dbReference type="ChEBI" id="CHEBI:85445"/>
        <dbReference type="ChEBI" id="CHEBI:85448"/>
        <dbReference type="EC" id="2.1.1.63"/>
    </reaction>
</comment>
<dbReference type="NCBIfam" id="TIGR00589">
    <property type="entry name" value="ogt"/>
    <property type="match status" value="1"/>
</dbReference>
<keyword evidence="6" id="KW-0489">Methyltransferase</keyword>